<organism evidence="1 2">
    <name type="scientific">Sediminicurvatus halobius</name>
    <dbReference type="NCBI Taxonomy" id="2182432"/>
    <lineage>
        <taxon>Bacteria</taxon>
        <taxon>Pseudomonadati</taxon>
        <taxon>Pseudomonadota</taxon>
        <taxon>Gammaproteobacteria</taxon>
        <taxon>Chromatiales</taxon>
        <taxon>Ectothiorhodospiraceae</taxon>
        <taxon>Sediminicurvatus</taxon>
    </lineage>
</organism>
<dbReference type="Pfam" id="PF14375">
    <property type="entry name" value="Cys_rich_CWC"/>
    <property type="match status" value="1"/>
</dbReference>
<accession>A0A2U2MWL9</accession>
<evidence type="ECO:0000313" key="1">
    <source>
        <dbReference type="EMBL" id="PWG61251.1"/>
    </source>
</evidence>
<dbReference type="InterPro" id="IPR032720">
    <property type="entry name" value="Cys_rich_CWC"/>
</dbReference>
<keyword evidence="2" id="KW-1185">Reference proteome</keyword>
<dbReference type="Proteomes" id="UP000245474">
    <property type="component" value="Unassembled WGS sequence"/>
</dbReference>
<dbReference type="AlphaFoldDB" id="A0A2U2MWL9"/>
<name>A0A2U2MWL9_9GAMM</name>
<sequence length="68" mass="7878">MTAHEPKLCPRCGRDFECRLGSIHRCQCVDVPLDDELREAIARRYDDCLCRDCLQQLARRPEAITGCR</sequence>
<protein>
    <recommendedName>
        <fullName evidence="3">Cysteine-rich CWC family protein</fullName>
    </recommendedName>
</protein>
<gene>
    <name evidence="1" type="ORF">DEM34_17420</name>
</gene>
<dbReference type="OrthoDB" id="9800168at2"/>
<evidence type="ECO:0000313" key="2">
    <source>
        <dbReference type="Proteomes" id="UP000245474"/>
    </source>
</evidence>
<reference evidence="1 2" key="1">
    <citation type="submission" date="2018-05" db="EMBL/GenBank/DDBJ databases">
        <title>Spiribacter halobius sp. nov., a moderately halophilic bacterium isolated from marine solar saltern.</title>
        <authorList>
            <person name="Zheng W.-S."/>
            <person name="Lu D.-C."/>
            <person name="Du Z.-J."/>
        </authorList>
    </citation>
    <scope>NUCLEOTIDE SEQUENCE [LARGE SCALE GENOMIC DNA]</scope>
    <source>
        <strain evidence="1 2">E85</strain>
    </source>
</reference>
<dbReference type="RefSeq" id="WP_109680105.1">
    <property type="nucleotide sequence ID" value="NZ_CP086615.1"/>
</dbReference>
<comment type="caution">
    <text evidence="1">The sequence shown here is derived from an EMBL/GenBank/DDBJ whole genome shotgun (WGS) entry which is preliminary data.</text>
</comment>
<dbReference type="EMBL" id="QFFI01000042">
    <property type="protein sequence ID" value="PWG61251.1"/>
    <property type="molecule type" value="Genomic_DNA"/>
</dbReference>
<evidence type="ECO:0008006" key="3">
    <source>
        <dbReference type="Google" id="ProtNLM"/>
    </source>
</evidence>
<proteinExistence type="predicted"/>